<protein>
    <submittedName>
        <fullName evidence="1">Uncharacterized protein</fullName>
    </submittedName>
</protein>
<name>A0A1L7DS71_9CAUD</name>
<keyword evidence="2" id="KW-1185">Reference proteome</keyword>
<gene>
    <name evidence="1" type="ORF">phiAp1_56</name>
</gene>
<proteinExistence type="predicted"/>
<accession>A0A1L7DS71</accession>
<evidence type="ECO:0000313" key="1">
    <source>
        <dbReference type="EMBL" id="APU03197.1"/>
    </source>
</evidence>
<reference evidence="2" key="1">
    <citation type="submission" date="2016-11" db="EMBL/GenBank/DDBJ databases">
        <authorList>
            <person name="Xavier A.S."/>
            <person name="Silva F.P."/>
            <person name="Vidigal P.M.P."/>
            <person name="Lima T.T.M."/>
            <person name="Souza F.O."/>
            <person name="Alfenas-Zerbini P."/>
        </authorList>
    </citation>
    <scope>NUCLEOTIDE SEQUENCE [LARGE SCALE GENOMIC DNA]</scope>
</reference>
<sequence length="58" mass="6110">MSIANRTTQQKLDLANALAKAEALVRRSVQELPVNFLTDIDAAIAAAKTQVDATVAAT</sequence>
<dbReference type="Proteomes" id="UP000221958">
    <property type="component" value="Segment"/>
</dbReference>
<evidence type="ECO:0000313" key="2">
    <source>
        <dbReference type="Proteomes" id="UP000221958"/>
    </source>
</evidence>
<organism evidence="1 2">
    <name type="scientific">Ralstonia phage phiAp1</name>
    <dbReference type="NCBI Taxonomy" id="2783867"/>
    <lineage>
        <taxon>Viruses</taxon>
        <taxon>Duplodnaviria</taxon>
        <taxon>Heunggongvirae</taxon>
        <taxon>Uroviricota</taxon>
        <taxon>Caudoviricetes</taxon>
        <taxon>Autographivirales</taxon>
        <taxon>Autoscriptoviridae</taxon>
        <taxon>Ayakvirus</taxon>
        <taxon>Ayakvirus Ap1</taxon>
    </lineage>
</organism>
<dbReference type="EMBL" id="KY117485">
    <property type="protein sequence ID" value="APU03197.1"/>
    <property type="molecule type" value="Genomic_DNA"/>
</dbReference>